<dbReference type="SMART" id="SM00448">
    <property type="entry name" value="REC"/>
    <property type="match status" value="1"/>
</dbReference>
<evidence type="ECO:0000313" key="8">
    <source>
        <dbReference type="EMBL" id="BCJ92985.1"/>
    </source>
</evidence>
<dbReference type="GO" id="GO:0032993">
    <property type="term" value="C:protein-DNA complex"/>
    <property type="evidence" value="ECO:0007669"/>
    <property type="project" value="TreeGrafter"/>
</dbReference>
<evidence type="ECO:0000256" key="1">
    <source>
        <dbReference type="ARBA" id="ARBA00018672"/>
    </source>
</evidence>
<dbReference type="PROSITE" id="PS50110">
    <property type="entry name" value="RESPONSE_REGULATORY"/>
    <property type="match status" value="1"/>
</dbReference>
<dbReference type="FunFam" id="3.40.50.2300:FF:000001">
    <property type="entry name" value="DNA-binding response regulator PhoB"/>
    <property type="match status" value="1"/>
</dbReference>
<dbReference type="InterPro" id="IPR001789">
    <property type="entry name" value="Sig_transdc_resp-reg_receiver"/>
</dbReference>
<dbReference type="GO" id="GO:0005829">
    <property type="term" value="C:cytosol"/>
    <property type="evidence" value="ECO:0007669"/>
    <property type="project" value="TreeGrafter"/>
</dbReference>
<name>A0A6S6R048_9FIRM</name>
<dbReference type="Proteomes" id="UP000515561">
    <property type="component" value="Chromosome"/>
</dbReference>
<dbReference type="Gene3D" id="3.40.50.2300">
    <property type="match status" value="1"/>
</dbReference>
<evidence type="ECO:0000256" key="2">
    <source>
        <dbReference type="ARBA" id="ARBA00022553"/>
    </source>
</evidence>
<dbReference type="GO" id="GO:0000976">
    <property type="term" value="F:transcription cis-regulatory region binding"/>
    <property type="evidence" value="ECO:0007669"/>
    <property type="project" value="TreeGrafter"/>
</dbReference>
<dbReference type="KEGG" id="acel:acsn021_05540"/>
<evidence type="ECO:0000256" key="7">
    <source>
        <dbReference type="ARBA" id="ARBA00024867"/>
    </source>
</evidence>
<keyword evidence="2" id="KW-0597">Phosphoprotein</keyword>
<keyword evidence="6" id="KW-0804">Transcription</keyword>
<keyword evidence="4" id="KW-0805">Transcription regulation</keyword>
<comment type="function">
    <text evidence="7">May play the central regulatory role in sporulation. It may be an element of the effector pathway responsible for the activation of sporulation genes in response to nutritional stress. Spo0A may act in concert with spo0H (a sigma factor) to control the expression of some genes that are critical to the sporulation process.</text>
</comment>
<dbReference type="SUPFAM" id="SSF52172">
    <property type="entry name" value="CheY-like"/>
    <property type="match status" value="1"/>
</dbReference>
<gene>
    <name evidence="8" type="ORF">acsn021_05540</name>
</gene>
<evidence type="ECO:0000256" key="6">
    <source>
        <dbReference type="ARBA" id="ARBA00023163"/>
    </source>
</evidence>
<keyword evidence="3" id="KW-0902">Two-component regulatory system</keyword>
<evidence type="ECO:0000256" key="5">
    <source>
        <dbReference type="ARBA" id="ARBA00023125"/>
    </source>
</evidence>
<evidence type="ECO:0000256" key="3">
    <source>
        <dbReference type="ARBA" id="ARBA00023012"/>
    </source>
</evidence>
<dbReference type="InterPro" id="IPR011006">
    <property type="entry name" value="CheY-like_superfamily"/>
</dbReference>
<keyword evidence="9" id="KW-1185">Reference proteome</keyword>
<dbReference type="CDD" id="cd17574">
    <property type="entry name" value="REC_OmpR"/>
    <property type="match status" value="1"/>
</dbReference>
<sequence length="96" mass="10938">MEKILLIEDDIEICEMIKQFFIHEGFDLIEAHNGEAGYKIFGEDSFDLVLLDIMLQKLDGFNVIQRIRTNSSLPILILSARDSEFDKVSGLSMGSR</sequence>
<keyword evidence="5" id="KW-0238">DNA-binding</keyword>
<evidence type="ECO:0000313" key="9">
    <source>
        <dbReference type="Proteomes" id="UP000515561"/>
    </source>
</evidence>
<dbReference type="GO" id="GO:0006355">
    <property type="term" value="P:regulation of DNA-templated transcription"/>
    <property type="evidence" value="ECO:0007669"/>
    <property type="project" value="TreeGrafter"/>
</dbReference>
<dbReference type="PANTHER" id="PTHR48111:SF26">
    <property type="entry name" value="STAGE 0 SPORULATION PROTEIN A HOMOLOG"/>
    <property type="match status" value="1"/>
</dbReference>
<protein>
    <recommendedName>
        <fullName evidence="1">Stage 0 sporulation protein A homolog</fullName>
    </recommendedName>
</protein>
<dbReference type="PANTHER" id="PTHR48111">
    <property type="entry name" value="REGULATOR OF RPOS"/>
    <property type="match status" value="1"/>
</dbReference>
<evidence type="ECO:0000256" key="4">
    <source>
        <dbReference type="ARBA" id="ARBA00023015"/>
    </source>
</evidence>
<organism evidence="8 9">
    <name type="scientific">Anaerocolumna cellulosilytica</name>
    <dbReference type="NCBI Taxonomy" id="433286"/>
    <lineage>
        <taxon>Bacteria</taxon>
        <taxon>Bacillati</taxon>
        <taxon>Bacillota</taxon>
        <taxon>Clostridia</taxon>
        <taxon>Lachnospirales</taxon>
        <taxon>Lachnospiraceae</taxon>
        <taxon>Anaerocolumna</taxon>
    </lineage>
</organism>
<accession>A0A6S6R048</accession>
<dbReference type="Pfam" id="PF00072">
    <property type="entry name" value="Response_reg"/>
    <property type="match status" value="1"/>
</dbReference>
<dbReference type="AlphaFoldDB" id="A0A6S6R048"/>
<dbReference type="EMBL" id="AP023367">
    <property type="protein sequence ID" value="BCJ92985.1"/>
    <property type="molecule type" value="Genomic_DNA"/>
</dbReference>
<dbReference type="InterPro" id="IPR039420">
    <property type="entry name" value="WalR-like"/>
</dbReference>
<dbReference type="GO" id="GO:0000156">
    <property type="term" value="F:phosphorelay response regulator activity"/>
    <property type="evidence" value="ECO:0007669"/>
    <property type="project" value="TreeGrafter"/>
</dbReference>
<reference evidence="8 9" key="1">
    <citation type="journal article" date="2016" name="Int. J. Syst. Evol. Microbiol.">
        <title>Descriptions of Anaerotaenia torta gen. nov., sp. nov. and Anaerocolumna cellulosilytica gen. nov., sp. nov. isolated from a methanogenic reactor of cattle waste.</title>
        <authorList>
            <person name="Uek A."/>
            <person name="Ohtaki Y."/>
            <person name="Kaku N."/>
            <person name="Ueki K."/>
        </authorList>
    </citation>
    <scope>NUCLEOTIDE SEQUENCE [LARGE SCALE GENOMIC DNA]</scope>
    <source>
        <strain evidence="8 9">SN021</strain>
    </source>
</reference>
<proteinExistence type="predicted"/>